<comment type="pathway">
    <text evidence="2">Glycolipid biosynthesis; glycosylphosphatidylinositol-anchor biosynthesis.</text>
</comment>
<evidence type="ECO:0000256" key="5">
    <source>
        <dbReference type="ARBA" id="ARBA00022692"/>
    </source>
</evidence>
<feature type="transmembrane region" description="Helical" evidence="9">
    <location>
        <begin position="184"/>
        <end position="203"/>
    </location>
</feature>
<feature type="region of interest" description="Disordered" evidence="8">
    <location>
        <begin position="1"/>
        <end position="84"/>
    </location>
</feature>
<dbReference type="STRING" id="47428.A0A284RAK8"/>
<name>A0A284RAK8_ARMOS</name>
<evidence type="ECO:0008006" key="12">
    <source>
        <dbReference type="Google" id="ProtNLM"/>
    </source>
</evidence>
<gene>
    <name evidence="10" type="ORF">ARMOST_09097</name>
</gene>
<feature type="transmembrane region" description="Helical" evidence="9">
    <location>
        <begin position="212"/>
        <end position="233"/>
    </location>
</feature>
<dbReference type="InterPro" id="IPR009450">
    <property type="entry name" value="Plno_GlcNAc_GPI2"/>
</dbReference>
<evidence type="ECO:0000256" key="3">
    <source>
        <dbReference type="ARBA" id="ARBA00008321"/>
    </source>
</evidence>
<dbReference type="EMBL" id="FUEG01000006">
    <property type="protein sequence ID" value="SJL05761.1"/>
    <property type="molecule type" value="Genomic_DNA"/>
</dbReference>
<evidence type="ECO:0000256" key="7">
    <source>
        <dbReference type="ARBA" id="ARBA00023136"/>
    </source>
</evidence>
<keyword evidence="4" id="KW-0337">GPI-anchor biosynthesis</keyword>
<reference evidence="11" key="1">
    <citation type="journal article" date="2017" name="Nat. Ecol. Evol.">
        <title>Genome expansion and lineage-specific genetic innovations in the forest pathogenic fungi Armillaria.</title>
        <authorList>
            <person name="Sipos G."/>
            <person name="Prasanna A.N."/>
            <person name="Walter M.C."/>
            <person name="O'Connor E."/>
            <person name="Balint B."/>
            <person name="Krizsan K."/>
            <person name="Kiss B."/>
            <person name="Hess J."/>
            <person name="Varga T."/>
            <person name="Slot J."/>
            <person name="Riley R."/>
            <person name="Boka B."/>
            <person name="Rigling D."/>
            <person name="Barry K."/>
            <person name="Lee J."/>
            <person name="Mihaltcheva S."/>
            <person name="LaButti K."/>
            <person name="Lipzen A."/>
            <person name="Waldron R."/>
            <person name="Moloney N.M."/>
            <person name="Sperisen C."/>
            <person name="Kredics L."/>
            <person name="Vagvoelgyi C."/>
            <person name="Patrignani A."/>
            <person name="Fitzpatrick D."/>
            <person name="Nagy I."/>
            <person name="Doyle S."/>
            <person name="Anderson J.B."/>
            <person name="Grigoriev I.V."/>
            <person name="Gueldener U."/>
            <person name="Muensterkoetter M."/>
            <person name="Nagy L.G."/>
        </authorList>
    </citation>
    <scope>NUCLEOTIDE SEQUENCE [LARGE SCALE GENOMIC DNA]</scope>
    <source>
        <strain evidence="11">C18/9</strain>
    </source>
</reference>
<dbReference type="AlphaFoldDB" id="A0A284RAK8"/>
<dbReference type="UniPathway" id="UPA00196"/>
<feature type="transmembrane region" description="Helical" evidence="9">
    <location>
        <begin position="239"/>
        <end position="259"/>
    </location>
</feature>
<sequence length="280" mass="29533">MGSICSKSGAHSGGHTVLGSAPASVASASRTPNSSDARAARAEAAEQRLKAAQARGTHSSNPNKGKLASQAAKPAKVTPEGRQDDRLVSLTADVTGAKNVKSSILIFLSLMSLSPVLRTLTAATSSDSIWALSASLFILNAVLADYSSSVTPNGPVNERLTSVLSMNAAISSSVVLASRLPDDLAVFALILFSVQAFALFPILRRRLQTCPVAFRAALTWCLSLAAIILTMPLSRSVTWLYTLVLFFVSLAAPAVLVWAQKYKNEIRGPWDVAVPRVNES</sequence>
<dbReference type="Proteomes" id="UP000219338">
    <property type="component" value="Unassembled WGS sequence"/>
</dbReference>
<dbReference type="PANTHER" id="PTHR12982">
    <property type="entry name" value="PHOSPHATIDYLINOSITOL GLYCAN, CLASS C"/>
    <property type="match status" value="1"/>
</dbReference>
<organism evidence="10 11">
    <name type="scientific">Armillaria ostoyae</name>
    <name type="common">Armillaria root rot fungus</name>
    <dbReference type="NCBI Taxonomy" id="47428"/>
    <lineage>
        <taxon>Eukaryota</taxon>
        <taxon>Fungi</taxon>
        <taxon>Dikarya</taxon>
        <taxon>Basidiomycota</taxon>
        <taxon>Agaricomycotina</taxon>
        <taxon>Agaricomycetes</taxon>
        <taxon>Agaricomycetidae</taxon>
        <taxon>Agaricales</taxon>
        <taxon>Marasmiineae</taxon>
        <taxon>Physalacriaceae</taxon>
        <taxon>Armillaria</taxon>
    </lineage>
</organism>
<dbReference type="GO" id="GO:0000506">
    <property type="term" value="C:glycosylphosphatidylinositol-N-acetylglucosaminyltransferase (GPI-GnT) complex"/>
    <property type="evidence" value="ECO:0007669"/>
    <property type="project" value="TreeGrafter"/>
</dbReference>
<evidence type="ECO:0000256" key="2">
    <source>
        <dbReference type="ARBA" id="ARBA00004687"/>
    </source>
</evidence>
<evidence type="ECO:0000256" key="1">
    <source>
        <dbReference type="ARBA" id="ARBA00004141"/>
    </source>
</evidence>
<evidence type="ECO:0000256" key="8">
    <source>
        <dbReference type="SAM" id="MobiDB-lite"/>
    </source>
</evidence>
<proteinExistence type="inferred from homology"/>
<dbReference type="OMA" id="WISDSIW"/>
<evidence type="ECO:0000256" key="9">
    <source>
        <dbReference type="SAM" id="Phobius"/>
    </source>
</evidence>
<dbReference type="GO" id="GO:0006506">
    <property type="term" value="P:GPI anchor biosynthetic process"/>
    <property type="evidence" value="ECO:0007669"/>
    <property type="project" value="UniProtKB-UniPathway"/>
</dbReference>
<feature type="compositionally biased region" description="Basic and acidic residues" evidence="8">
    <location>
        <begin position="38"/>
        <end position="49"/>
    </location>
</feature>
<dbReference type="PANTHER" id="PTHR12982:SF0">
    <property type="entry name" value="PHOSPHATIDYLINOSITOL N-ACETYLGLUCOSAMINYLTRANSFERASE SUBUNIT C"/>
    <property type="match status" value="1"/>
</dbReference>
<accession>A0A284RAK8</accession>
<feature type="compositionally biased region" description="Polar residues" evidence="8">
    <location>
        <begin position="26"/>
        <end position="36"/>
    </location>
</feature>
<keyword evidence="5 9" id="KW-0812">Transmembrane</keyword>
<dbReference type="Pfam" id="PF06432">
    <property type="entry name" value="GPI2"/>
    <property type="match status" value="1"/>
</dbReference>
<evidence type="ECO:0000313" key="11">
    <source>
        <dbReference type="Proteomes" id="UP000219338"/>
    </source>
</evidence>
<keyword evidence="11" id="KW-1185">Reference proteome</keyword>
<evidence type="ECO:0000256" key="6">
    <source>
        <dbReference type="ARBA" id="ARBA00022989"/>
    </source>
</evidence>
<comment type="subcellular location">
    <subcellularLocation>
        <location evidence="1">Membrane</location>
        <topology evidence="1">Multi-pass membrane protein</topology>
    </subcellularLocation>
</comment>
<dbReference type="OrthoDB" id="196709at2759"/>
<evidence type="ECO:0000256" key="4">
    <source>
        <dbReference type="ARBA" id="ARBA00022502"/>
    </source>
</evidence>
<keyword evidence="6 9" id="KW-1133">Transmembrane helix</keyword>
<keyword evidence="7 9" id="KW-0472">Membrane</keyword>
<comment type="similarity">
    <text evidence="3">Belongs to the PIGC family.</text>
</comment>
<protein>
    <recommendedName>
        <fullName evidence="12">Phosphatidylinositol N-acetylglucosaminyltransferase</fullName>
    </recommendedName>
</protein>
<evidence type="ECO:0000313" key="10">
    <source>
        <dbReference type="EMBL" id="SJL05761.1"/>
    </source>
</evidence>